<evidence type="ECO:0000313" key="1">
    <source>
        <dbReference type="EMBL" id="GAA3957185.1"/>
    </source>
</evidence>
<organism evidence="1 2">
    <name type="scientific">Streptomyces marokkonensis</name>
    <dbReference type="NCBI Taxonomy" id="324855"/>
    <lineage>
        <taxon>Bacteria</taxon>
        <taxon>Bacillati</taxon>
        <taxon>Actinomycetota</taxon>
        <taxon>Actinomycetes</taxon>
        <taxon>Kitasatosporales</taxon>
        <taxon>Streptomycetaceae</taxon>
        <taxon>Streptomyces</taxon>
    </lineage>
</organism>
<protein>
    <submittedName>
        <fullName evidence="1">Uncharacterized protein</fullName>
    </submittedName>
</protein>
<sequence>MNRIRLILHRILRRPAITGPARIYVRRIPTGVMLDLEHPIATAITAIVDDEELLGLLLEYAADRAEPRAHNGHAPEALLLEEILARVGYEVPVYGDAVGALADRLRALAPAPAVVIPAQRHEGGAAA</sequence>
<dbReference type="EMBL" id="BAABCQ010000009">
    <property type="protein sequence ID" value="GAA3957185.1"/>
    <property type="molecule type" value="Genomic_DNA"/>
</dbReference>
<comment type="caution">
    <text evidence="1">The sequence shown here is derived from an EMBL/GenBank/DDBJ whole genome shotgun (WGS) entry which is preliminary data.</text>
</comment>
<proteinExistence type="predicted"/>
<accession>A0ABP7NZQ8</accession>
<keyword evidence="2" id="KW-1185">Reference proteome</keyword>
<gene>
    <name evidence="1" type="ORF">GCM10022384_07810</name>
</gene>
<dbReference type="RefSeq" id="WP_345589187.1">
    <property type="nucleotide sequence ID" value="NZ_BAABCQ010000009.1"/>
</dbReference>
<dbReference type="Proteomes" id="UP001500034">
    <property type="component" value="Unassembled WGS sequence"/>
</dbReference>
<evidence type="ECO:0000313" key="2">
    <source>
        <dbReference type="Proteomes" id="UP001500034"/>
    </source>
</evidence>
<name>A0ABP7NZQ8_9ACTN</name>
<reference evidence="2" key="1">
    <citation type="journal article" date="2019" name="Int. J. Syst. Evol. Microbiol.">
        <title>The Global Catalogue of Microorganisms (GCM) 10K type strain sequencing project: providing services to taxonomists for standard genome sequencing and annotation.</title>
        <authorList>
            <consortium name="The Broad Institute Genomics Platform"/>
            <consortium name="The Broad Institute Genome Sequencing Center for Infectious Disease"/>
            <person name="Wu L."/>
            <person name="Ma J."/>
        </authorList>
    </citation>
    <scope>NUCLEOTIDE SEQUENCE [LARGE SCALE GENOMIC DNA]</scope>
    <source>
        <strain evidence="2">JCM 17027</strain>
    </source>
</reference>